<accession>A0A6C0AD83</accession>
<dbReference type="EMBL" id="MN740593">
    <property type="protein sequence ID" value="QHS77622.1"/>
    <property type="molecule type" value="Genomic_DNA"/>
</dbReference>
<evidence type="ECO:0000313" key="1">
    <source>
        <dbReference type="EMBL" id="QHS77622.1"/>
    </source>
</evidence>
<reference evidence="1" key="1">
    <citation type="journal article" date="2020" name="Nature">
        <title>Giant virus diversity and host interactions through global metagenomics.</title>
        <authorList>
            <person name="Schulz F."/>
            <person name="Roux S."/>
            <person name="Paez-Espino D."/>
            <person name="Jungbluth S."/>
            <person name="Walsh D.A."/>
            <person name="Denef V.J."/>
            <person name="McMahon K.D."/>
            <person name="Konstantinidis K.T."/>
            <person name="Eloe-Fadrosh E.A."/>
            <person name="Kyrpides N.C."/>
            <person name="Woyke T."/>
        </authorList>
    </citation>
    <scope>NUCLEOTIDE SEQUENCE</scope>
    <source>
        <strain evidence="1">GVMAG-S-1021933-23</strain>
    </source>
</reference>
<dbReference type="AlphaFoldDB" id="A0A6C0AD83"/>
<proteinExistence type="predicted"/>
<organism evidence="1">
    <name type="scientific">viral metagenome</name>
    <dbReference type="NCBI Taxonomy" id="1070528"/>
    <lineage>
        <taxon>unclassified sequences</taxon>
        <taxon>metagenomes</taxon>
        <taxon>organismal metagenomes</taxon>
    </lineage>
</organism>
<protein>
    <submittedName>
        <fullName evidence="1">Uncharacterized protein</fullName>
    </submittedName>
</protein>
<sequence length="224" mass="26890">MEIKKKDVPKWLRKTNFYNSLEKDGNFTIKSEKYIKENEDILSLKDLKSYIKTVNFWMDELDFELSESSSNFIKNNIDDSLSILYNYYNLPASKYLIKKINSMNYRLTLESSNDPYFFIIKCFYDEDCIFDFSFTHHEDLEGLFSELSDNIKNNKNFEFDLMEIKKDKKSENVIFGYKSQSIYINFKLDENNYKNIYIPVNNFNRDELCNDLNLMDSVYSNFEP</sequence>
<name>A0A6C0AD83_9ZZZZ</name>